<sequence>MLTSLYLMKHGSSEDEPEHDHHGLSLTGPHGFISIVSAFQHNYTLARAVKYCDVNQARPGSVVAYSTVLFNRTELDWRRMDYRKSSFKKTLTFLINAYPSYTRYWYYFGKVKSLDCEATSLTTAGLEQLAKLSNKIFA</sequence>
<protein>
    <submittedName>
        <fullName evidence="1">Uncharacterized protein</fullName>
    </submittedName>
</protein>
<reference evidence="1" key="1">
    <citation type="submission" date="2019-05" db="EMBL/GenBank/DDBJ databases">
        <title>Annotation for the trematode Fasciolopsis buski.</title>
        <authorList>
            <person name="Choi Y.-J."/>
        </authorList>
    </citation>
    <scope>NUCLEOTIDE SEQUENCE</scope>
    <source>
        <strain evidence="1">HT</strain>
        <tissue evidence="1">Whole worm</tissue>
    </source>
</reference>
<organism evidence="1 2">
    <name type="scientific">Fasciolopsis buskii</name>
    <dbReference type="NCBI Taxonomy" id="27845"/>
    <lineage>
        <taxon>Eukaryota</taxon>
        <taxon>Metazoa</taxon>
        <taxon>Spiralia</taxon>
        <taxon>Lophotrochozoa</taxon>
        <taxon>Platyhelminthes</taxon>
        <taxon>Trematoda</taxon>
        <taxon>Digenea</taxon>
        <taxon>Plagiorchiida</taxon>
        <taxon>Echinostomata</taxon>
        <taxon>Echinostomatoidea</taxon>
        <taxon>Fasciolidae</taxon>
        <taxon>Fasciolopsis</taxon>
    </lineage>
</organism>
<evidence type="ECO:0000313" key="1">
    <source>
        <dbReference type="EMBL" id="KAA0185422.1"/>
    </source>
</evidence>
<gene>
    <name evidence="1" type="ORF">FBUS_01576</name>
</gene>
<dbReference type="Proteomes" id="UP000728185">
    <property type="component" value="Unassembled WGS sequence"/>
</dbReference>
<dbReference type="EMBL" id="LUCM01010464">
    <property type="protein sequence ID" value="KAA0185422.1"/>
    <property type="molecule type" value="Genomic_DNA"/>
</dbReference>
<name>A0A8E0RK71_9TREM</name>
<dbReference type="AlphaFoldDB" id="A0A8E0RK71"/>
<accession>A0A8E0RK71</accession>
<dbReference type="OrthoDB" id="10438985at2759"/>
<evidence type="ECO:0000313" key="2">
    <source>
        <dbReference type="Proteomes" id="UP000728185"/>
    </source>
</evidence>
<comment type="caution">
    <text evidence="1">The sequence shown here is derived from an EMBL/GenBank/DDBJ whole genome shotgun (WGS) entry which is preliminary data.</text>
</comment>
<keyword evidence="2" id="KW-1185">Reference proteome</keyword>
<proteinExistence type="predicted"/>